<dbReference type="OrthoDB" id="2832510at2759"/>
<dbReference type="GO" id="GO:0016747">
    <property type="term" value="F:acyltransferase activity, transferring groups other than amino-acyl groups"/>
    <property type="evidence" value="ECO:0007669"/>
    <property type="project" value="InterPro"/>
</dbReference>
<dbReference type="Pfam" id="PF13508">
    <property type="entry name" value="Acetyltransf_7"/>
    <property type="match status" value="1"/>
</dbReference>
<name>A0A6A6XTY2_9PLEO</name>
<evidence type="ECO:0000313" key="2">
    <source>
        <dbReference type="EMBL" id="KAF2799859.1"/>
    </source>
</evidence>
<dbReference type="InterPro" id="IPR052523">
    <property type="entry name" value="Trichothecene_AcTrans"/>
</dbReference>
<dbReference type="CDD" id="cd04301">
    <property type="entry name" value="NAT_SF"/>
    <property type="match status" value="1"/>
</dbReference>
<dbReference type="PANTHER" id="PTHR42791:SF14">
    <property type="entry name" value="N-ACETYLTRANSFERASE DOMAIN-CONTAINING PROTEIN"/>
    <property type="match status" value="1"/>
</dbReference>
<accession>A0A6A6XTY2</accession>
<protein>
    <recommendedName>
        <fullName evidence="1">N-acetyltransferase domain-containing protein</fullName>
    </recommendedName>
</protein>
<dbReference type="EMBL" id="MU001757">
    <property type="protein sequence ID" value="KAF2799859.1"/>
    <property type="molecule type" value="Genomic_DNA"/>
</dbReference>
<dbReference type="Gene3D" id="3.40.630.30">
    <property type="match status" value="1"/>
</dbReference>
<keyword evidence="3" id="KW-1185">Reference proteome</keyword>
<proteinExistence type="predicted"/>
<dbReference type="InterPro" id="IPR016181">
    <property type="entry name" value="Acyl_CoA_acyltransferase"/>
</dbReference>
<feature type="non-terminal residue" evidence="2">
    <location>
        <position position="71"/>
    </location>
</feature>
<evidence type="ECO:0000259" key="1">
    <source>
        <dbReference type="PROSITE" id="PS51186"/>
    </source>
</evidence>
<dbReference type="PROSITE" id="PS51186">
    <property type="entry name" value="GNAT"/>
    <property type="match status" value="1"/>
</dbReference>
<reference evidence="2" key="1">
    <citation type="journal article" date="2020" name="Stud. Mycol.">
        <title>101 Dothideomycetes genomes: a test case for predicting lifestyles and emergence of pathogens.</title>
        <authorList>
            <person name="Haridas S."/>
            <person name="Albert R."/>
            <person name="Binder M."/>
            <person name="Bloem J."/>
            <person name="Labutti K."/>
            <person name="Salamov A."/>
            <person name="Andreopoulos B."/>
            <person name="Baker S."/>
            <person name="Barry K."/>
            <person name="Bills G."/>
            <person name="Bluhm B."/>
            <person name="Cannon C."/>
            <person name="Castanera R."/>
            <person name="Culley D."/>
            <person name="Daum C."/>
            <person name="Ezra D."/>
            <person name="Gonzalez J."/>
            <person name="Henrissat B."/>
            <person name="Kuo A."/>
            <person name="Liang C."/>
            <person name="Lipzen A."/>
            <person name="Lutzoni F."/>
            <person name="Magnuson J."/>
            <person name="Mondo S."/>
            <person name="Nolan M."/>
            <person name="Ohm R."/>
            <person name="Pangilinan J."/>
            <person name="Park H.-J."/>
            <person name="Ramirez L."/>
            <person name="Alfaro M."/>
            <person name="Sun H."/>
            <person name="Tritt A."/>
            <person name="Yoshinaga Y."/>
            <person name="Zwiers L.-H."/>
            <person name="Turgeon B."/>
            <person name="Goodwin S."/>
            <person name="Spatafora J."/>
            <person name="Crous P."/>
            <person name="Grigoriev I."/>
        </authorList>
    </citation>
    <scope>NUCLEOTIDE SEQUENCE</scope>
    <source>
        <strain evidence="2">CBS 109.77</strain>
    </source>
</reference>
<dbReference type="SUPFAM" id="SSF55729">
    <property type="entry name" value="Acyl-CoA N-acyltransferases (Nat)"/>
    <property type="match status" value="1"/>
</dbReference>
<dbReference type="AlphaFoldDB" id="A0A6A6XTY2"/>
<feature type="non-terminal residue" evidence="2">
    <location>
        <position position="1"/>
    </location>
</feature>
<dbReference type="PANTHER" id="PTHR42791">
    <property type="entry name" value="GNAT FAMILY ACETYLTRANSFERASE"/>
    <property type="match status" value="1"/>
</dbReference>
<dbReference type="InterPro" id="IPR000182">
    <property type="entry name" value="GNAT_dom"/>
</dbReference>
<evidence type="ECO:0000313" key="3">
    <source>
        <dbReference type="Proteomes" id="UP000799757"/>
    </source>
</evidence>
<sequence>NSPCWILMHMVTHPSHRGKGAAGLLIRWGVEQAEKDQVPAYLEAGVMGRPIYKRYGFVQIGDLLEVDLKEF</sequence>
<organism evidence="2 3">
    <name type="scientific">Melanomma pulvis-pyrius CBS 109.77</name>
    <dbReference type="NCBI Taxonomy" id="1314802"/>
    <lineage>
        <taxon>Eukaryota</taxon>
        <taxon>Fungi</taxon>
        <taxon>Dikarya</taxon>
        <taxon>Ascomycota</taxon>
        <taxon>Pezizomycotina</taxon>
        <taxon>Dothideomycetes</taxon>
        <taxon>Pleosporomycetidae</taxon>
        <taxon>Pleosporales</taxon>
        <taxon>Melanommataceae</taxon>
        <taxon>Melanomma</taxon>
    </lineage>
</organism>
<gene>
    <name evidence="2" type="ORF">K505DRAFT_188266</name>
</gene>
<feature type="domain" description="N-acetyltransferase" evidence="1">
    <location>
        <begin position="1"/>
        <end position="71"/>
    </location>
</feature>
<dbReference type="Proteomes" id="UP000799757">
    <property type="component" value="Unassembled WGS sequence"/>
</dbReference>